<dbReference type="EMBL" id="VTWU01000003">
    <property type="protein sequence ID" value="KAA9333343.1"/>
    <property type="molecule type" value="Genomic_DNA"/>
</dbReference>
<dbReference type="InterPro" id="IPR013783">
    <property type="entry name" value="Ig-like_fold"/>
</dbReference>
<feature type="signal peptide" evidence="6">
    <location>
        <begin position="1"/>
        <end position="20"/>
    </location>
</feature>
<dbReference type="InterPro" id="IPR044048">
    <property type="entry name" value="Big_12"/>
</dbReference>
<dbReference type="InterPro" id="IPR002126">
    <property type="entry name" value="Cadherin-like_dom"/>
</dbReference>
<dbReference type="PROSITE" id="PS50268">
    <property type="entry name" value="CADHERIN_2"/>
    <property type="match status" value="2"/>
</dbReference>
<dbReference type="CDD" id="cd11304">
    <property type="entry name" value="Cadherin_repeat"/>
    <property type="match status" value="2"/>
</dbReference>
<keyword evidence="2 6" id="KW-0732">Signal</keyword>
<evidence type="ECO:0000256" key="3">
    <source>
        <dbReference type="ARBA" id="ARBA00022989"/>
    </source>
</evidence>
<dbReference type="InterPro" id="IPR006558">
    <property type="entry name" value="LamG-like"/>
</dbReference>
<gene>
    <name evidence="8" type="ORF">F0P96_10255</name>
</gene>
<dbReference type="Pfam" id="PF13385">
    <property type="entry name" value="Laminin_G_3"/>
    <property type="match status" value="1"/>
</dbReference>
<accession>A0AA88FHE6</accession>
<feature type="domain" description="Cadherin" evidence="7">
    <location>
        <begin position="596"/>
        <end position="700"/>
    </location>
</feature>
<dbReference type="InterPro" id="IPR013320">
    <property type="entry name" value="ConA-like_dom_sf"/>
</dbReference>
<dbReference type="InterPro" id="IPR015919">
    <property type="entry name" value="Cadherin-like_sf"/>
</dbReference>
<evidence type="ECO:0000256" key="6">
    <source>
        <dbReference type="SAM" id="SignalP"/>
    </source>
</evidence>
<evidence type="ECO:0000256" key="2">
    <source>
        <dbReference type="ARBA" id="ARBA00022729"/>
    </source>
</evidence>
<dbReference type="Gene3D" id="2.60.120.260">
    <property type="entry name" value="Galactose-binding domain-like"/>
    <property type="match status" value="1"/>
</dbReference>
<feature type="compositionally biased region" description="Low complexity" evidence="5">
    <location>
        <begin position="797"/>
        <end position="815"/>
    </location>
</feature>
<keyword evidence="1" id="KW-0812">Transmembrane</keyword>
<dbReference type="Proteomes" id="UP000326380">
    <property type="component" value="Unassembled WGS sequence"/>
</dbReference>
<feature type="chain" id="PRO_5041718532" evidence="6">
    <location>
        <begin position="21"/>
        <end position="2076"/>
    </location>
</feature>
<dbReference type="GO" id="GO:0005886">
    <property type="term" value="C:plasma membrane"/>
    <property type="evidence" value="ECO:0007669"/>
    <property type="project" value="UniProtKB-SubCell"/>
</dbReference>
<dbReference type="GO" id="GO:0005975">
    <property type="term" value="P:carbohydrate metabolic process"/>
    <property type="evidence" value="ECO:0007669"/>
    <property type="project" value="UniProtKB-ARBA"/>
</dbReference>
<evidence type="ECO:0000256" key="4">
    <source>
        <dbReference type="ARBA" id="ARBA00023157"/>
    </source>
</evidence>
<evidence type="ECO:0000259" key="7">
    <source>
        <dbReference type="PROSITE" id="PS50268"/>
    </source>
</evidence>
<dbReference type="SMART" id="SM00112">
    <property type="entry name" value="CA"/>
    <property type="match status" value="2"/>
</dbReference>
<dbReference type="PANTHER" id="PTHR24026">
    <property type="entry name" value="FAT ATYPICAL CADHERIN-RELATED"/>
    <property type="match status" value="1"/>
</dbReference>
<evidence type="ECO:0000256" key="5">
    <source>
        <dbReference type="SAM" id="MobiDB-lite"/>
    </source>
</evidence>
<comment type="caution">
    <text evidence="8">The sequence shown here is derived from an EMBL/GenBank/DDBJ whole genome shotgun (WGS) entry which is preliminary data.</text>
</comment>
<dbReference type="Pfam" id="PF19078">
    <property type="entry name" value="Big_12"/>
    <property type="match status" value="1"/>
</dbReference>
<dbReference type="SMART" id="SM00560">
    <property type="entry name" value="LamGL"/>
    <property type="match status" value="1"/>
</dbReference>
<feature type="domain" description="Cadherin" evidence="7">
    <location>
        <begin position="699"/>
        <end position="798"/>
    </location>
</feature>
<dbReference type="PANTHER" id="PTHR24026:SF126">
    <property type="entry name" value="PROTOCADHERIN FAT 4"/>
    <property type="match status" value="1"/>
</dbReference>
<dbReference type="GO" id="GO:0004553">
    <property type="term" value="F:hydrolase activity, hydrolyzing O-glycosyl compounds"/>
    <property type="evidence" value="ECO:0007669"/>
    <property type="project" value="UniProtKB-ARBA"/>
</dbReference>
<protein>
    <submittedName>
        <fullName evidence="8">T9SS type A sorting domain-containing protein</fullName>
    </submittedName>
</protein>
<keyword evidence="3" id="KW-1133">Transmembrane helix</keyword>
<name>A0AA88FHE6_9BACT</name>
<dbReference type="InterPro" id="IPR026444">
    <property type="entry name" value="Secre_tail"/>
</dbReference>
<evidence type="ECO:0000313" key="9">
    <source>
        <dbReference type="Proteomes" id="UP000326380"/>
    </source>
</evidence>
<dbReference type="SUPFAM" id="SSF49313">
    <property type="entry name" value="Cadherin-like"/>
    <property type="match status" value="2"/>
</dbReference>
<evidence type="ECO:0000313" key="8">
    <source>
        <dbReference type="EMBL" id="KAA9333343.1"/>
    </source>
</evidence>
<keyword evidence="3" id="KW-0472">Membrane</keyword>
<dbReference type="PRINTS" id="PR00205">
    <property type="entry name" value="CADHERIN"/>
</dbReference>
<dbReference type="GO" id="GO:0005509">
    <property type="term" value="F:calcium ion binding"/>
    <property type="evidence" value="ECO:0007669"/>
    <property type="project" value="InterPro"/>
</dbReference>
<evidence type="ECO:0000256" key="1">
    <source>
        <dbReference type="ARBA" id="ARBA00022692"/>
    </source>
</evidence>
<keyword evidence="9" id="KW-1185">Reference proteome</keyword>
<dbReference type="Gene3D" id="2.60.40.1290">
    <property type="match status" value="1"/>
</dbReference>
<reference evidence="8 9" key="1">
    <citation type="submission" date="2019-09" db="EMBL/GenBank/DDBJ databases">
        <title>Genome sequence of Hymenobacter sp. M3.</title>
        <authorList>
            <person name="Srinivasan S."/>
        </authorList>
    </citation>
    <scope>NUCLEOTIDE SEQUENCE [LARGE SCALE GENOMIC DNA]</scope>
    <source>
        <strain evidence="8 9">M3</strain>
    </source>
</reference>
<dbReference type="SUPFAM" id="SSF49899">
    <property type="entry name" value="Concanavalin A-like lectins/glucanases"/>
    <property type="match status" value="1"/>
</dbReference>
<dbReference type="Gene3D" id="2.60.40.60">
    <property type="entry name" value="Cadherins"/>
    <property type="match status" value="2"/>
</dbReference>
<sequence>MKTLLLTLLLVLGAWLGAWAQLPYTESFESNGEGVRYTSNSFDLRSASNTTEYFTREDNPVVNAATGNPSFGPNGGQISIGNVDGSWFWAAEAVRGTSTTPTRPAGFVIVSRNISGYTNLSVSVRLADARGPGSTDINGVSRAVAQWERDDFVRIQYSYDNITFNTIGQFVGNNPTSTTSLGYLQRDTDLDGFSNDEGASTTSNTLYSTLTDYSFSIPSVNGSTLYIKIEADYQGGTEELAFDKITITGTATATSAPVLANIETTNLPYSEGQAATQVTNAITITDSDNANLAGATVSIQTNYINGQDVLSYSIPGSSGISTTGFSNGSITFTGTSSLANYQTLLRSITYRNSDATNATGGNRTVLFTVTDGTNTSNGQVRTIAFTTTLNAAAALPYTEDFTTNGEGTRYASNSFVDATLAWVRTNFNPPANPNNSAQVYSPATLSNISNTWYWYGEGTQNLSNPDPLKIGTLQLAPVNATNYGSLVFNVRLGTGQAAQWETDDNVKFYYRVGAGSWVLFGAFYGNGSSELQRDADLNGTPDGVTLNSALQNVALALPTAVTGASVDFKIELSCDGQEEFAMDLIQVTGTLNNAPTISSQTRTVAENAANGNNVGAVVTASDPDAGQTLTYSITAGNTGGAFAINASSGQITVANSAQLNFEATPSYALTVQVADNGIPSRSASATVTVNLTNVNEAPSISSQTFSINENSANGTTVGTVAASDPDAGTTLTFSITAGNTGGAFTFVGNSLQVANAAALDFETTPTFALTVQVSDGALTSSATVTVNLNDVDDTRPSVSISSSAGASGSTTTTSPIPFTVTFSENVSGFVAGDVTVTNGSITGGVVNGTSPGTTYTFTVTPATPGTATTVNVPANVVQDAASNFNTAAPAPYSLTYSPPSTTVTSVTRLTPSPTATAQVSYRVVFASSVTGVTTSNFSVSSNTGATVFSVSGSGTTYTVVVNTGTGDGTLTLNVQNTSSISPTVTNVPYTAGETYTIIKSFPAAPTLRIQAAGSASGNGDVTAFVDVVQVLQSGTSTVVPNGLQNGSFETNNVPAASYLYAPSVVASPWSFGTQAGVSRNGSSFGSTAAAGDAVALLQSANGNNGSMSQALAVPTGSYQVSFQAIQRAYTSRDQVLNVYLFDGANNVLIGTIQPNSTPTYEAFTSATFSVTAPALTATVSSPAAATGGTTGTTPIPFSVSFSQSVGTSFTAADVTVTGGSVVSASFSGSGAGPYTFNATPATPGTATTVSLGAGVAQDANSTLNSASNSYSVTFVRTAAPVVTTPTNGATVASNLPTYSGTAAAGSTVTVYVDATNRGTTTADASGNWTLVHPSNQPLTVGGHTVYATAQLSGQGVSANSNTNNFIVPNPATYTSSAASQVSTARVLPGSTNQAILQVAVVIGGGPDLPLSAQSFSFTTTGTTAVANIDAARVFYTGTSSTFATTTAFGSAVVNPNGAFAISGSQQLSTGTNYFWLVYDVDASAPNGNLLDATATGLTIGGTAYAPTNPAPAGSRQVLRTSRVAGDALRFNGTNGYIELSATTPAPNFSSAYTQEVWVKPQTGTGNTLIGVLGQEPAGGQNQRSPYIAISTRLALEVGFGTGTALRSINLGNNSLTAGVWYHIVARYDGTNLTLFVDGLQRGNDNAAGSPVATPVRYVGSLTGTAGGSIFQGDIDEVRQWNKALDLADIRRRRHLTLNGLEDGLVSYLQFNDTGTTTTDMVSGAVGTFNGSVARTSSTAPVGYGTSSLVSVTGNGPYTFPGTNVAINFTSAGTTPYDVVVSRLEGKPQSTQPTETGLQRTFNKAYWIVNRYSSSSFSANITYTLSSVDISPADANSPSNLKLFKRASNSDGAFDASIPAASANAATGTVTFNGITSFSQTVIGTFGSSPLPVELLEFAVERKGTDALLRWATASEKNNARFEVEVSLDGKNFTQIGSKEGYGSTSQRHDYQFVDAQLSRYATALLYYRLRQIDTDGQFSLSPVRTLQVEGAEPTLASASPNPFGETLQVRLTAKAAGPATLTLYDAVGRPVLTQRADLNAGPNVLPLVMGRQLPTGLYSLSIQHGGKRTVLKVLHE</sequence>
<organism evidence="8 9">
    <name type="scientific">Hymenobacter busanensis</name>
    <dbReference type="NCBI Taxonomy" id="2607656"/>
    <lineage>
        <taxon>Bacteria</taxon>
        <taxon>Pseudomonadati</taxon>
        <taxon>Bacteroidota</taxon>
        <taxon>Cytophagia</taxon>
        <taxon>Cytophagales</taxon>
        <taxon>Hymenobacteraceae</taxon>
        <taxon>Hymenobacter</taxon>
    </lineage>
</organism>
<dbReference type="Pfam" id="PF00028">
    <property type="entry name" value="Cadherin"/>
    <property type="match status" value="2"/>
</dbReference>
<dbReference type="Gene3D" id="2.60.40.10">
    <property type="entry name" value="Immunoglobulins"/>
    <property type="match status" value="1"/>
</dbReference>
<proteinExistence type="predicted"/>
<keyword evidence="4" id="KW-1015">Disulfide bond</keyword>
<feature type="region of interest" description="Disordered" evidence="5">
    <location>
        <begin position="791"/>
        <end position="815"/>
    </location>
</feature>
<dbReference type="NCBIfam" id="TIGR04183">
    <property type="entry name" value="Por_Secre_tail"/>
    <property type="match status" value="1"/>
</dbReference>
<dbReference type="Gene3D" id="2.60.120.200">
    <property type="match status" value="1"/>
</dbReference>
<dbReference type="GO" id="GO:0007156">
    <property type="term" value="P:homophilic cell adhesion via plasma membrane adhesion molecules"/>
    <property type="evidence" value="ECO:0007669"/>
    <property type="project" value="InterPro"/>
</dbReference>